<name>A0A3D8J6U2_9HELI</name>
<gene>
    <name evidence="8 12" type="primary">rny</name>
    <name evidence="12" type="ORF">CQA57_06045</name>
</gene>
<dbReference type="InterPro" id="IPR006675">
    <property type="entry name" value="HDIG_dom"/>
</dbReference>
<dbReference type="PANTHER" id="PTHR12826:SF15">
    <property type="entry name" value="RIBONUCLEASE Y"/>
    <property type="match status" value="1"/>
</dbReference>
<dbReference type="InterPro" id="IPR004088">
    <property type="entry name" value="KH_dom_type_1"/>
</dbReference>
<comment type="similarity">
    <text evidence="8">Belongs to the RNase Y family.</text>
</comment>
<dbReference type="GO" id="GO:0016787">
    <property type="term" value="F:hydrolase activity"/>
    <property type="evidence" value="ECO:0007669"/>
    <property type="project" value="UniProtKB-KW"/>
</dbReference>
<dbReference type="GO" id="GO:0006402">
    <property type="term" value="P:mRNA catabolic process"/>
    <property type="evidence" value="ECO:0007669"/>
    <property type="project" value="UniProtKB-UniRule"/>
</dbReference>
<evidence type="ECO:0000256" key="9">
    <source>
        <dbReference type="NCBIfam" id="TIGR03319"/>
    </source>
</evidence>
<dbReference type="Gene3D" id="1.10.3210.10">
    <property type="entry name" value="Hypothetical protein af1432"/>
    <property type="match status" value="1"/>
</dbReference>
<evidence type="ECO:0000256" key="4">
    <source>
        <dbReference type="ARBA" id="ARBA00022801"/>
    </source>
</evidence>
<dbReference type="InterPro" id="IPR006674">
    <property type="entry name" value="HD_domain"/>
</dbReference>
<dbReference type="Pfam" id="PF00013">
    <property type="entry name" value="KH_1"/>
    <property type="match status" value="1"/>
</dbReference>
<dbReference type="GO" id="GO:0004521">
    <property type="term" value="F:RNA endonuclease activity"/>
    <property type="evidence" value="ECO:0007669"/>
    <property type="project" value="UniProtKB-UniRule"/>
</dbReference>
<evidence type="ECO:0000256" key="8">
    <source>
        <dbReference type="HAMAP-Rule" id="MF_00335"/>
    </source>
</evidence>
<keyword evidence="6 8" id="KW-1133">Transmembrane helix</keyword>
<dbReference type="SUPFAM" id="SSF109604">
    <property type="entry name" value="HD-domain/PDEase-like"/>
    <property type="match status" value="1"/>
</dbReference>
<dbReference type="OrthoDB" id="9803205at2"/>
<reference evidence="12 13" key="1">
    <citation type="submission" date="2018-04" db="EMBL/GenBank/DDBJ databases">
        <title>Novel Campyloabacter and Helicobacter Species and Strains.</title>
        <authorList>
            <person name="Mannion A.J."/>
            <person name="Shen Z."/>
            <person name="Fox J.G."/>
        </authorList>
    </citation>
    <scope>NUCLEOTIDE SEQUENCE [LARGE SCALE GENOMIC DNA]</scope>
    <source>
        <strain evidence="12 13">MIT 04-9362</strain>
    </source>
</reference>
<dbReference type="RefSeq" id="WP_115579334.1">
    <property type="nucleotide sequence ID" value="NZ_NXLX01000014.1"/>
</dbReference>
<accession>A0A3D8J6U2</accession>
<dbReference type="PROSITE" id="PS51831">
    <property type="entry name" value="HD"/>
    <property type="match status" value="1"/>
</dbReference>
<feature type="transmembrane region" description="Helical" evidence="8">
    <location>
        <begin position="6"/>
        <end position="24"/>
    </location>
</feature>
<evidence type="ECO:0000256" key="10">
    <source>
        <dbReference type="SAM" id="Coils"/>
    </source>
</evidence>
<dbReference type="CDD" id="cd22431">
    <property type="entry name" value="KH-I_RNaseY"/>
    <property type="match status" value="1"/>
</dbReference>
<sequence length="522" mass="58857">MITYIAVSSLISGSLVGGIVYLISKKIFYSNAQIIIEQAKAKAKAIEFEASSLLQNQSIKLKEQEIELKQQYEESTSLITQEYQEKLCAIKEKEHQLIQKHQQEKLWIESEKEKIKDLKNKMLHQENEKEKLIKEYKKHSQELIETLSSYTQLTKKEAEDILLKKIDEQLCLQKARMIKRYEHEALEQAKKKANYIIAQATSKYAGEFASERLINVVHLPNDEVKGKIIGKEGRNIKTFEMITGVDVIIDDTPGIIVLSNFNLYRRAIALKTLEKLIEDGRIQPATIEETYHKVVQEMENQVFEDGQKIVLELGLPDIHPELQRLIGKLKYRASFGQNALGHSLEVAKLARFMALELGGNGQLACRAGLLHDIGKVLSQEGGNHVTLGADLCRRYNEPPAVINAIMSHHGDEEAVSIEACVVCAADAISAGRPGARREVLENFLNRMQDIEKIASEKLGVKQAYAISAGREVRVIVRADIIDDEGAIVLAKEIASEIEQNLHYPSEIKVNVIRETRAVEFAK</sequence>
<dbReference type="InterPro" id="IPR004087">
    <property type="entry name" value="KH_dom"/>
</dbReference>
<keyword evidence="7 8" id="KW-0472">Membrane</keyword>
<dbReference type="Pfam" id="PF12072">
    <property type="entry name" value="RNase_Y_N"/>
    <property type="match status" value="1"/>
</dbReference>
<dbReference type="SMART" id="SM00322">
    <property type="entry name" value="KH"/>
    <property type="match status" value="1"/>
</dbReference>
<evidence type="ECO:0000256" key="6">
    <source>
        <dbReference type="ARBA" id="ARBA00022989"/>
    </source>
</evidence>
<dbReference type="GO" id="GO:0005886">
    <property type="term" value="C:plasma membrane"/>
    <property type="evidence" value="ECO:0007669"/>
    <property type="project" value="UniProtKB-SubCell"/>
</dbReference>
<keyword evidence="5 8" id="KW-0694">RNA-binding</keyword>
<evidence type="ECO:0000256" key="5">
    <source>
        <dbReference type="ARBA" id="ARBA00022884"/>
    </source>
</evidence>
<dbReference type="CDD" id="cd00077">
    <property type="entry name" value="HDc"/>
    <property type="match status" value="1"/>
</dbReference>
<feature type="coiled-coil region" evidence="10">
    <location>
        <begin position="36"/>
        <end position="74"/>
    </location>
</feature>
<evidence type="ECO:0000259" key="11">
    <source>
        <dbReference type="PROSITE" id="PS51831"/>
    </source>
</evidence>
<comment type="subcellular location">
    <subcellularLocation>
        <location evidence="8">Cell membrane</location>
        <topology evidence="8">Single-pass membrane protein</topology>
    </subcellularLocation>
</comment>
<evidence type="ECO:0000256" key="3">
    <source>
        <dbReference type="ARBA" id="ARBA00022759"/>
    </source>
</evidence>
<dbReference type="InterPro" id="IPR003607">
    <property type="entry name" value="HD/PDEase_dom"/>
</dbReference>
<evidence type="ECO:0000256" key="2">
    <source>
        <dbReference type="ARBA" id="ARBA00022722"/>
    </source>
</evidence>
<keyword evidence="4 8" id="KW-0378">Hydrolase</keyword>
<comment type="function">
    <text evidence="8">Endoribonuclease that initiates mRNA decay.</text>
</comment>
<dbReference type="AlphaFoldDB" id="A0A3D8J6U2"/>
<protein>
    <recommendedName>
        <fullName evidence="8 9">Ribonuclease Y</fullName>
        <shortName evidence="8">RNase Y</shortName>
        <ecNumber evidence="8 9">3.1.-.-</ecNumber>
    </recommendedName>
</protein>
<evidence type="ECO:0000256" key="7">
    <source>
        <dbReference type="ARBA" id="ARBA00023136"/>
    </source>
</evidence>
<keyword evidence="2 8" id="KW-0540">Nuclease</keyword>
<keyword evidence="8" id="KW-1003">Cell membrane</keyword>
<evidence type="ECO:0000256" key="1">
    <source>
        <dbReference type="ARBA" id="ARBA00022692"/>
    </source>
</evidence>
<feature type="coiled-coil region" evidence="10">
    <location>
        <begin position="108"/>
        <end position="142"/>
    </location>
</feature>
<comment type="caution">
    <text evidence="12">The sequence shown here is derived from an EMBL/GenBank/DDBJ whole genome shotgun (WGS) entry which is preliminary data.</text>
</comment>
<dbReference type="InterPro" id="IPR036612">
    <property type="entry name" value="KH_dom_type_1_sf"/>
</dbReference>
<evidence type="ECO:0000313" key="13">
    <source>
        <dbReference type="Proteomes" id="UP000256695"/>
    </source>
</evidence>
<organism evidence="12 13">
    <name type="scientific">Helicobacter anseris</name>
    <dbReference type="NCBI Taxonomy" id="375926"/>
    <lineage>
        <taxon>Bacteria</taxon>
        <taxon>Pseudomonadati</taxon>
        <taxon>Campylobacterota</taxon>
        <taxon>Epsilonproteobacteria</taxon>
        <taxon>Campylobacterales</taxon>
        <taxon>Helicobacteraceae</taxon>
        <taxon>Helicobacter</taxon>
    </lineage>
</organism>
<dbReference type="NCBIfam" id="TIGR00277">
    <property type="entry name" value="HDIG"/>
    <property type="match status" value="1"/>
</dbReference>
<dbReference type="GO" id="GO:0003723">
    <property type="term" value="F:RNA binding"/>
    <property type="evidence" value="ECO:0007669"/>
    <property type="project" value="UniProtKB-UniRule"/>
</dbReference>
<dbReference type="SUPFAM" id="SSF54791">
    <property type="entry name" value="Eukaryotic type KH-domain (KH-domain type I)"/>
    <property type="match status" value="1"/>
</dbReference>
<dbReference type="Proteomes" id="UP000256695">
    <property type="component" value="Unassembled WGS sequence"/>
</dbReference>
<keyword evidence="10" id="KW-0175">Coiled coil</keyword>
<keyword evidence="1 8" id="KW-0812">Transmembrane</keyword>
<feature type="domain" description="HD" evidence="11">
    <location>
        <begin position="339"/>
        <end position="431"/>
    </location>
</feature>
<dbReference type="NCBIfam" id="TIGR03319">
    <property type="entry name" value="RNase_Y"/>
    <property type="match status" value="1"/>
</dbReference>
<keyword evidence="13" id="KW-1185">Reference proteome</keyword>
<dbReference type="SMART" id="SM00471">
    <property type="entry name" value="HDc"/>
    <property type="match status" value="1"/>
</dbReference>
<keyword evidence="3 8" id="KW-0255">Endonuclease</keyword>
<evidence type="ECO:0000313" key="12">
    <source>
        <dbReference type="EMBL" id="RDU73000.1"/>
    </source>
</evidence>
<proteinExistence type="inferred from homology"/>
<dbReference type="PANTHER" id="PTHR12826">
    <property type="entry name" value="RIBONUCLEASE Y"/>
    <property type="match status" value="1"/>
</dbReference>
<dbReference type="InterPro" id="IPR022711">
    <property type="entry name" value="RNase_Y_N"/>
</dbReference>
<dbReference type="InterPro" id="IPR017705">
    <property type="entry name" value="Ribonuclease_Y"/>
</dbReference>
<dbReference type="Pfam" id="PF01966">
    <property type="entry name" value="HD"/>
    <property type="match status" value="1"/>
</dbReference>
<dbReference type="EMBL" id="NXLX01000014">
    <property type="protein sequence ID" value="RDU73000.1"/>
    <property type="molecule type" value="Genomic_DNA"/>
</dbReference>
<dbReference type="HAMAP" id="MF_00335">
    <property type="entry name" value="RNase_Y"/>
    <property type="match status" value="1"/>
</dbReference>
<dbReference type="EC" id="3.1.-.-" evidence="8 9"/>